<accession>A0A6S6TIE0</accession>
<evidence type="ECO:0000313" key="1">
    <source>
        <dbReference type="EMBL" id="CAA6816210.1"/>
    </source>
</evidence>
<dbReference type="AlphaFoldDB" id="A0A6S6TIE0"/>
<gene>
    <name evidence="1" type="ORF">HELGO_WM55161</name>
</gene>
<protein>
    <submittedName>
        <fullName evidence="1">Uncharacterized protein</fullName>
    </submittedName>
</protein>
<name>A0A6S6TIE0_9BACT</name>
<organism evidence="1">
    <name type="scientific">uncultured Sulfurovum sp</name>
    <dbReference type="NCBI Taxonomy" id="269237"/>
    <lineage>
        <taxon>Bacteria</taxon>
        <taxon>Pseudomonadati</taxon>
        <taxon>Campylobacterota</taxon>
        <taxon>Epsilonproteobacteria</taxon>
        <taxon>Campylobacterales</taxon>
        <taxon>Sulfurovaceae</taxon>
        <taxon>Sulfurovum</taxon>
        <taxon>environmental samples</taxon>
    </lineage>
</organism>
<proteinExistence type="predicted"/>
<sequence length="142" mass="16781">MCFILSYYLEVVTFGTAVVEGIDVAEERSSHINLTCFKEMAESEEEVLVLDEWYTDTLEKSTYRVPMVFSSNGREYQNQQKTKSGIWFRDLRRVENKARVLVHWFSPEEIAEFLDRNYENLVMPKKENSLNFESIKKIFSRG</sequence>
<dbReference type="EMBL" id="CACVAP010000085">
    <property type="protein sequence ID" value="CAA6816210.1"/>
    <property type="molecule type" value="Genomic_DNA"/>
</dbReference>
<reference evidence="1" key="1">
    <citation type="submission" date="2020-01" db="EMBL/GenBank/DDBJ databases">
        <authorList>
            <person name="Meier V. D."/>
            <person name="Meier V D."/>
        </authorList>
    </citation>
    <scope>NUCLEOTIDE SEQUENCE</scope>
    <source>
        <strain evidence="1">HLG_WM_MAG_06</strain>
    </source>
</reference>